<dbReference type="OrthoDB" id="6500128at2759"/>
<accession>A0A485LDW3</accession>
<dbReference type="GO" id="GO:0042626">
    <property type="term" value="F:ATPase-coupled transmembrane transporter activity"/>
    <property type="evidence" value="ECO:0007669"/>
    <property type="project" value="TreeGrafter"/>
</dbReference>
<reference evidence="5" key="2">
    <citation type="submission" date="2019-06" db="EMBL/GenBank/DDBJ databases">
        <title>Genomics analysis of Aphanomyces spp. identifies a new class of oomycete effector associated with host adaptation.</title>
        <authorList>
            <person name="Gaulin E."/>
        </authorList>
    </citation>
    <scope>NUCLEOTIDE SEQUENCE</scope>
    <source>
        <strain evidence="5">CBS 578.67</strain>
    </source>
</reference>
<dbReference type="GO" id="GO:0005524">
    <property type="term" value="F:ATP binding"/>
    <property type="evidence" value="ECO:0007669"/>
    <property type="project" value="UniProtKB-KW"/>
</dbReference>
<evidence type="ECO:0000256" key="1">
    <source>
        <dbReference type="ARBA" id="ARBA00004127"/>
    </source>
</evidence>
<organism evidence="6 7">
    <name type="scientific">Aphanomyces stellatus</name>
    <dbReference type="NCBI Taxonomy" id="120398"/>
    <lineage>
        <taxon>Eukaryota</taxon>
        <taxon>Sar</taxon>
        <taxon>Stramenopiles</taxon>
        <taxon>Oomycota</taxon>
        <taxon>Saprolegniomycetes</taxon>
        <taxon>Saprolegniales</taxon>
        <taxon>Verrucalvaceae</taxon>
        <taxon>Aphanomyces</taxon>
    </lineage>
</organism>
<keyword evidence="7" id="KW-1185">Reference proteome</keyword>
<name>A0A485LDW3_9STRA</name>
<evidence type="ECO:0000256" key="2">
    <source>
        <dbReference type="ARBA" id="ARBA00022737"/>
    </source>
</evidence>
<proteinExistence type="predicted"/>
<dbReference type="PANTHER" id="PTHR24223">
    <property type="entry name" value="ATP-BINDING CASSETTE SUB-FAMILY C"/>
    <property type="match status" value="1"/>
</dbReference>
<evidence type="ECO:0000313" key="5">
    <source>
        <dbReference type="EMBL" id="KAF0689265.1"/>
    </source>
</evidence>
<evidence type="ECO:0000313" key="6">
    <source>
        <dbReference type="EMBL" id="VFT95997.1"/>
    </source>
</evidence>
<dbReference type="GO" id="GO:0016020">
    <property type="term" value="C:membrane"/>
    <property type="evidence" value="ECO:0007669"/>
    <property type="project" value="TreeGrafter"/>
</dbReference>
<dbReference type="PANTHER" id="PTHR24223:SF443">
    <property type="entry name" value="MULTIDRUG-RESISTANCE LIKE PROTEIN 1, ISOFORM I"/>
    <property type="match status" value="1"/>
</dbReference>
<comment type="subcellular location">
    <subcellularLocation>
        <location evidence="1">Endomembrane system</location>
        <topology evidence="1">Multi-pass membrane protein</topology>
    </subcellularLocation>
</comment>
<sequence length="100" mass="11254">MSRALLHQAKVVILDEATAAIDHETDQLLQKVIREEFAPSTVLTIAHRLDTVLDYDRIMVLDQGELVQCDTPEALIGQGNGIFYEMIVEGGYADRLKKRE</sequence>
<dbReference type="EMBL" id="VJMH01006482">
    <property type="protein sequence ID" value="KAF0689265.1"/>
    <property type="molecule type" value="Genomic_DNA"/>
</dbReference>
<dbReference type="InterPro" id="IPR050173">
    <property type="entry name" value="ABC_transporter_C-like"/>
</dbReference>
<keyword evidence="2" id="KW-0677">Repeat</keyword>
<dbReference type="Gene3D" id="3.40.50.300">
    <property type="entry name" value="P-loop containing nucleotide triphosphate hydrolases"/>
    <property type="match status" value="1"/>
</dbReference>
<gene>
    <name evidence="6" type="primary">Aste57867_19277</name>
    <name evidence="5" type="ORF">As57867_019213</name>
    <name evidence="6" type="ORF">ASTE57867_19277</name>
</gene>
<dbReference type="EMBL" id="CAADRA010006503">
    <property type="protein sequence ID" value="VFT95997.1"/>
    <property type="molecule type" value="Genomic_DNA"/>
</dbReference>
<dbReference type="SUPFAM" id="SSF52540">
    <property type="entry name" value="P-loop containing nucleoside triphosphate hydrolases"/>
    <property type="match status" value="1"/>
</dbReference>
<reference evidence="6 7" key="1">
    <citation type="submission" date="2019-03" db="EMBL/GenBank/DDBJ databases">
        <authorList>
            <person name="Gaulin E."/>
            <person name="Dumas B."/>
        </authorList>
    </citation>
    <scope>NUCLEOTIDE SEQUENCE [LARGE SCALE GENOMIC DNA]</scope>
    <source>
        <strain evidence="6">CBS 568.67</strain>
    </source>
</reference>
<dbReference type="Proteomes" id="UP000332933">
    <property type="component" value="Unassembled WGS sequence"/>
</dbReference>
<dbReference type="AlphaFoldDB" id="A0A485LDW3"/>
<evidence type="ECO:0000256" key="3">
    <source>
        <dbReference type="ARBA" id="ARBA00022741"/>
    </source>
</evidence>
<protein>
    <submittedName>
        <fullName evidence="6">Aste57867_19277 protein</fullName>
    </submittedName>
</protein>
<dbReference type="InterPro" id="IPR027417">
    <property type="entry name" value="P-loop_NTPase"/>
</dbReference>
<keyword evidence="4" id="KW-0067">ATP-binding</keyword>
<keyword evidence="3" id="KW-0547">Nucleotide-binding</keyword>
<evidence type="ECO:0000256" key="4">
    <source>
        <dbReference type="ARBA" id="ARBA00022840"/>
    </source>
</evidence>
<dbReference type="GO" id="GO:0012505">
    <property type="term" value="C:endomembrane system"/>
    <property type="evidence" value="ECO:0007669"/>
    <property type="project" value="UniProtKB-SubCell"/>
</dbReference>
<evidence type="ECO:0000313" key="7">
    <source>
        <dbReference type="Proteomes" id="UP000332933"/>
    </source>
</evidence>